<protein>
    <submittedName>
        <fullName evidence="1">Uncharacterized protein</fullName>
    </submittedName>
</protein>
<evidence type="ECO:0000313" key="1">
    <source>
        <dbReference type="EMBL" id="KAJ8646906.1"/>
    </source>
</evidence>
<keyword evidence="2" id="KW-1185">Reference proteome</keyword>
<sequence length="155" mass="17569">MALCRDLQTVVTDLPHLFQQISHLHTNKPKGLFFLQLLHHCFSANLVFFYNSDRQQDPFAVAAPLISKSMAQFQICKINGLLPDVQLQHLSPIVVAHQSDLIRASNRALPFYTNLNPLIFFSVIGRPPEPSSPSFNHVKSYKSHLPNQKIQTLIT</sequence>
<comment type="caution">
    <text evidence="1">The sequence shown here is derived from an EMBL/GenBank/DDBJ whole genome shotgun (WGS) entry which is preliminary data.</text>
</comment>
<gene>
    <name evidence="1" type="ORF">MRB53_008654</name>
</gene>
<accession>A0ACC2MMN0</accession>
<evidence type="ECO:0000313" key="2">
    <source>
        <dbReference type="Proteomes" id="UP001234297"/>
    </source>
</evidence>
<dbReference type="EMBL" id="CM056810">
    <property type="protein sequence ID" value="KAJ8646906.1"/>
    <property type="molecule type" value="Genomic_DNA"/>
</dbReference>
<proteinExistence type="predicted"/>
<organism evidence="1 2">
    <name type="scientific">Persea americana</name>
    <name type="common">Avocado</name>
    <dbReference type="NCBI Taxonomy" id="3435"/>
    <lineage>
        <taxon>Eukaryota</taxon>
        <taxon>Viridiplantae</taxon>
        <taxon>Streptophyta</taxon>
        <taxon>Embryophyta</taxon>
        <taxon>Tracheophyta</taxon>
        <taxon>Spermatophyta</taxon>
        <taxon>Magnoliopsida</taxon>
        <taxon>Magnoliidae</taxon>
        <taxon>Laurales</taxon>
        <taxon>Lauraceae</taxon>
        <taxon>Persea</taxon>
    </lineage>
</organism>
<dbReference type="Proteomes" id="UP001234297">
    <property type="component" value="Chromosome 2"/>
</dbReference>
<reference evidence="1 2" key="1">
    <citation type="journal article" date="2022" name="Hortic Res">
        <title>A haplotype resolved chromosomal level avocado genome allows analysis of novel avocado genes.</title>
        <authorList>
            <person name="Nath O."/>
            <person name="Fletcher S.J."/>
            <person name="Hayward A."/>
            <person name="Shaw L.M."/>
            <person name="Masouleh A.K."/>
            <person name="Furtado A."/>
            <person name="Henry R.J."/>
            <person name="Mitter N."/>
        </authorList>
    </citation>
    <scope>NUCLEOTIDE SEQUENCE [LARGE SCALE GENOMIC DNA]</scope>
    <source>
        <strain evidence="2">cv. Hass</strain>
    </source>
</reference>
<name>A0ACC2MMN0_PERAE</name>